<dbReference type="PROSITE" id="PS51257">
    <property type="entry name" value="PROKAR_LIPOPROTEIN"/>
    <property type="match status" value="1"/>
</dbReference>
<evidence type="ECO:0000313" key="1">
    <source>
        <dbReference type="EMBL" id="KAH9379012.1"/>
    </source>
</evidence>
<dbReference type="AlphaFoldDB" id="A0A9J6GXE1"/>
<reference evidence="1 2" key="1">
    <citation type="journal article" date="2020" name="Cell">
        <title>Large-Scale Comparative Analyses of Tick Genomes Elucidate Their Genetic Diversity and Vector Capacities.</title>
        <authorList>
            <consortium name="Tick Genome and Microbiome Consortium (TIGMIC)"/>
            <person name="Jia N."/>
            <person name="Wang J."/>
            <person name="Shi W."/>
            <person name="Du L."/>
            <person name="Sun Y."/>
            <person name="Zhan W."/>
            <person name="Jiang J.F."/>
            <person name="Wang Q."/>
            <person name="Zhang B."/>
            <person name="Ji P."/>
            <person name="Bell-Sakyi L."/>
            <person name="Cui X.M."/>
            <person name="Yuan T.T."/>
            <person name="Jiang B.G."/>
            <person name="Yang W.F."/>
            <person name="Lam T.T."/>
            <person name="Chang Q.C."/>
            <person name="Ding S.J."/>
            <person name="Wang X.J."/>
            <person name="Zhu J.G."/>
            <person name="Ruan X.D."/>
            <person name="Zhao L."/>
            <person name="Wei J.T."/>
            <person name="Ye R.Z."/>
            <person name="Que T.C."/>
            <person name="Du C.H."/>
            <person name="Zhou Y.H."/>
            <person name="Cheng J.X."/>
            <person name="Dai P.F."/>
            <person name="Guo W.B."/>
            <person name="Han X.H."/>
            <person name="Huang E.J."/>
            <person name="Li L.F."/>
            <person name="Wei W."/>
            <person name="Gao Y.C."/>
            <person name="Liu J.Z."/>
            <person name="Shao H.Z."/>
            <person name="Wang X."/>
            <person name="Wang C.C."/>
            <person name="Yang T.C."/>
            <person name="Huo Q.B."/>
            <person name="Li W."/>
            <person name="Chen H.Y."/>
            <person name="Chen S.E."/>
            <person name="Zhou L.G."/>
            <person name="Ni X.B."/>
            <person name="Tian J.H."/>
            <person name="Sheng Y."/>
            <person name="Liu T."/>
            <person name="Pan Y.S."/>
            <person name="Xia L.Y."/>
            <person name="Li J."/>
            <person name="Zhao F."/>
            <person name="Cao W.C."/>
        </authorList>
    </citation>
    <scope>NUCLEOTIDE SEQUENCE [LARGE SCALE GENOMIC DNA]</scope>
    <source>
        <strain evidence="1">HaeL-2018</strain>
    </source>
</reference>
<dbReference type="Proteomes" id="UP000821853">
    <property type="component" value="Unassembled WGS sequence"/>
</dbReference>
<protein>
    <submittedName>
        <fullName evidence="1">Uncharacterized protein</fullName>
    </submittedName>
</protein>
<dbReference type="EMBL" id="JABSTR010000009">
    <property type="protein sequence ID" value="KAH9379012.1"/>
    <property type="molecule type" value="Genomic_DNA"/>
</dbReference>
<keyword evidence="2" id="KW-1185">Reference proteome</keyword>
<proteinExistence type="predicted"/>
<accession>A0A9J6GXE1</accession>
<evidence type="ECO:0000313" key="2">
    <source>
        <dbReference type="Proteomes" id="UP000821853"/>
    </source>
</evidence>
<organism evidence="1 2">
    <name type="scientific">Haemaphysalis longicornis</name>
    <name type="common">Bush tick</name>
    <dbReference type="NCBI Taxonomy" id="44386"/>
    <lineage>
        <taxon>Eukaryota</taxon>
        <taxon>Metazoa</taxon>
        <taxon>Ecdysozoa</taxon>
        <taxon>Arthropoda</taxon>
        <taxon>Chelicerata</taxon>
        <taxon>Arachnida</taxon>
        <taxon>Acari</taxon>
        <taxon>Parasitiformes</taxon>
        <taxon>Ixodida</taxon>
        <taxon>Ixodoidea</taxon>
        <taxon>Ixodidae</taxon>
        <taxon>Haemaphysalinae</taxon>
        <taxon>Haemaphysalis</taxon>
    </lineage>
</organism>
<comment type="caution">
    <text evidence="1">The sequence shown here is derived from an EMBL/GenBank/DDBJ whole genome shotgun (WGS) entry which is preliminary data.</text>
</comment>
<gene>
    <name evidence="1" type="ORF">HPB48_022286</name>
</gene>
<dbReference type="VEuPathDB" id="VectorBase:HLOH_042811"/>
<sequence length="117" mass="12538">MLPPKRLCHLYHGLITLLTACTKHERKAVNSVNTPLGSSHDARRNHLGFVLQLAAVLRLCHYACADTSVQPSAGEVVLMPKITMVNQMPCDLSPYLSPQGGAAQPALGSSISTTIAY</sequence>
<name>A0A9J6GXE1_HAELO</name>